<dbReference type="PANTHER" id="PTHR43401:SF1">
    <property type="entry name" value="ENOYL REDUCTASE (ER) DOMAIN-CONTAINING PROTEIN"/>
    <property type="match status" value="1"/>
</dbReference>
<evidence type="ECO:0000313" key="4">
    <source>
        <dbReference type="Proteomes" id="UP001633002"/>
    </source>
</evidence>
<accession>A0ABD3GI25</accession>
<evidence type="ECO:0000256" key="1">
    <source>
        <dbReference type="ARBA" id="ARBA00023002"/>
    </source>
</evidence>
<keyword evidence="4" id="KW-1185">Reference proteome</keyword>
<organism evidence="3 4">
    <name type="scientific">Riccia sorocarpa</name>
    <dbReference type="NCBI Taxonomy" id="122646"/>
    <lineage>
        <taxon>Eukaryota</taxon>
        <taxon>Viridiplantae</taxon>
        <taxon>Streptophyta</taxon>
        <taxon>Embryophyta</taxon>
        <taxon>Marchantiophyta</taxon>
        <taxon>Marchantiopsida</taxon>
        <taxon>Marchantiidae</taxon>
        <taxon>Marchantiales</taxon>
        <taxon>Ricciaceae</taxon>
        <taxon>Riccia</taxon>
    </lineage>
</organism>
<evidence type="ECO:0000313" key="3">
    <source>
        <dbReference type="EMBL" id="KAL3677827.1"/>
    </source>
</evidence>
<sequence length="413" mass="44388">MESKTGGGDWEGMEGIVRAGTGGGDCQGMEGIVRSGGREWVDNECILMHKDGNLELKNSRLGLAQMEEGSVLLRTELAEVCGTDVHLLHGRLDLVPYPIIPGHVGVGRVHTTIGPVCDVAGVPVLKGDMVTFLDVLDTCNSCLTCLVDKQTTRCPQRRVIGITCPARDSDIKGLLGCWSSFIYLPPKTKIIRLPDALPPSVFMAGGCGLPTALHAVDRANVKLMDRVIVQGSGPVGLLAAVLALQSGAGQVIVIGAPAHRLQVVEAFGVDATINIQEITDPSERLRLVEELTVGRLGDIVIEATGRPEAVGEGLSLCRNGGTYVVVGQYTDNGDVSINPHYLINRKHVVIKGCWGSDFSHFYRGVQFMARHKNLPWHQVVSKVFSLKEARKALSCIENLELFKALLKPHSSLG</sequence>
<dbReference type="SUPFAM" id="SSF50129">
    <property type="entry name" value="GroES-like"/>
    <property type="match status" value="1"/>
</dbReference>
<dbReference type="InterPro" id="IPR011032">
    <property type="entry name" value="GroES-like_sf"/>
</dbReference>
<gene>
    <name evidence="3" type="ORF">R1sor_020783</name>
</gene>
<name>A0ABD3GI25_9MARC</name>
<dbReference type="Gene3D" id="3.40.50.720">
    <property type="entry name" value="NAD(P)-binding Rossmann-like Domain"/>
    <property type="match status" value="1"/>
</dbReference>
<dbReference type="Gene3D" id="3.90.180.10">
    <property type="entry name" value="Medium-chain alcohol dehydrogenases, catalytic domain"/>
    <property type="match status" value="1"/>
</dbReference>
<proteinExistence type="predicted"/>
<dbReference type="Proteomes" id="UP001633002">
    <property type="component" value="Unassembled WGS sequence"/>
</dbReference>
<dbReference type="InterPro" id="IPR050129">
    <property type="entry name" value="Zn_alcohol_dh"/>
</dbReference>
<protein>
    <recommendedName>
        <fullName evidence="2">FHA domain-containing protein</fullName>
    </recommendedName>
</protein>
<dbReference type="InterPro" id="IPR000253">
    <property type="entry name" value="FHA_dom"/>
</dbReference>
<evidence type="ECO:0000259" key="2">
    <source>
        <dbReference type="PROSITE" id="PS50006"/>
    </source>
</evidence>
<dbReference type="PROSITE" id="PS50006">
    <property type="entry name" value="FHA_DOMAIN"/>
    <property type="match status" value="1"/>
</dbReference>
<dbReference type="Pfam" id="PF08240">
    <property type="entry name" value="ADH_N"/>
    <property type="match status" value="1"/>
</dbReference>
<dbReference type="InterPro" id="IPR013154">
    <property type="entry name" value="ADH-like_N"/>
</dbReference>
<dbReference type="SUPFAM" id="SSF51735">
    <property type="entry name" value="NAD(P)-binding Rossmann-fold domains"/>
    <property type="match status" value="1"/>
</dbReference>
<dbReference type="GO" id="GO:0016491">
    <property type="term" value="F:oxidoreductase activity"/>
    <property type="evidence" value="ECO:0007669"/>
    <property type="project" value="UniProtKB-KW"/>
</dbReference>
<dbReference type="PANTHER" id="PTHR43401">
    <property type="entry name" value="L-THREONINE 3-DEHYDROGENASE"/>
    <property type="match status" value="1"/>
</dbReference>
<dbReference type="AlphaFoldDB" id="A0ABD3GI25"/>
<feature type="domain" description="FHA" evidence="2">
    <location>
        <begin position="324"/>
        <end position="350"/>
    </location>
</feature>
<reference evidence="3 4" key="1">
    <citation type="submission" date="2024-09" db="EMBL/GenBank/DDBJ databases">
        <title>Chromosome-scale assembly of Riccia sorocarpa.</title>
        <authorList>
            <person name="Paukszto L."/>
        </authorList>
    </citation>
    <scope>NUCLEOTIDE SEQUENCE [LARGE SCALE GENOMIC DNA]</scope>
    <source>
        <strain evidence="3">LP-2024</strain>
        <tissue evidence="3">Aerial parts of the thallus</tissue>
    </source>
</reference>
<keyword evidence="1" id="KW-0560">Oxidoreductase</keyword>
<comment type="caution">
    <text evidence="3">The sequence shown here is derived from an EMBL/GenBank/DDBJ whole genome shotgun (WGS) entry which is preliminary data.</text>
</comment>
<dbReference type="InterPro" id="IPR036291">
    <property type="entry name" value="NAD(P)-bd_dom_sf"/>
</dbReference>
<dbReference type="EMBL" id="JBJQOH010000007">
    <property type="protein sequence ID" value="KAL3677827.1"/>
    <property type="molecule type" value="Genomic_DNA"/>
</dbReference>
<dbReference type="CDD" id="cd08231">
    <property type="entry name" value="MDR_TM0436_like"/>
    <property type="match status" value="1"/>
</dbReference>
<dbReference type="Pfam" id="PF00107">
    <property type="entry name" value="ADH_zinc_N"/>
    <property type="match status" value="1"/>
</dbReference>
<dbReference type="InterPro" id="IPR013149">
    <property type="entry name" value="ADH-like_C"/>
</dbReference>